<dbReference type="AlphaFoldDB" id="W6MXZ0"/>
<evidence type="ECO:0000256" key="1">
    <source>
        <dbReference type="SAM" id="MobiDB-lite"/>
    </source>
</evidence>
<evidence type="ECO:0000313" key="3">
    <source>
        <dbReference type="Proteomes" id="UP000019384"/>
    </source>
</evidence>
<organism evidence="2 3">
    <name type="scientific">Kuraishia capsulata CBS 1993</name>
    <dbReference type="NCBI Taxonomy" id="1382522"/>
    <lineage>
        <taxon>Eukaryota</taxon>
        <taxon>Fungi</taxon>
        <taxon>Dikarya</taxon>
        <taxon>Ascomycota</taxon>
        <taxon>Saccharomycotina</taxon>
        <taxon>Pichiomycetes</taxon>
        <taxon>Pichiales</taxon>
        <taxon>Pichiaceae</taxon>
        <taxon>Kuraishia</taxon>
    </lineage>
</organism>
<feature type="region of interest" description="Disordered" evidence="1">
    <location>
        <begin position="97"/>
        <end position="117"/>
    </location>
</feature>
<name>W6MXZ0_9ASCO</name>
<dbReference type="Proteomes" id="UP000019384">
    <property type="component" value="Unassembled WGS sequence"/>
</dbReference>
<sequence length="472" mass="52752">MTTRTFFDTFKLQTTNLLGPSLGSLGILDDFESGNTDLEDINPSLLTGQVGNTRQGITESLAVFNFKTYLDSFSFDHGVKSPVADLDFAKTSKTTLEHSSPLELSASPQTANAKNQMEEELEDLSLDEIDSQVRSNIYEAWRDHERMEEDDFDMHFDSIPDGLQSQDMEDLVAFGVGFEDFSFDNMVEDEECEVVSEGQMGSSVDRYGIEQRQKILGNSQIPRPQHAYQFPSSRISKPSELQNGFQIHSDFAQSHPTSLPFARKSSAAAATLSEVTARDLNFDHDHDIHYETETGVTDSPKRVCKPLHSIISNIARPVLMHRKNTLNLIVDAENGDMDDATKYATEINSQNCEGIPIPERTNELVTIPASGEGRVRKAALIRAVLVRNQHSQGHASTSRAGFYTESEHEAYMMQHNNGTADQCNTRNGVSKVALVGDDNKENSRPMKGYLKKTPMKSKLRTKRVQWATSLEW</sequence>
<dbReference type="GeneID" id="34523091"/>
<gene>
    <name evidence="2" type="ORF">KUCA_T00005713001</name>
</gene>
<reference evidence="2" key="2">
    <citation type="submission" date="2014-02" db="EMBL/GenBank/DDBJ databases">
        <title>Complete DNA sequence of /Kuraishia capsulata/ illustrates novel genomic features among budding yeasts (/Saccharomycotina/).</title>
        <authorList>
            <person name="Morales L."/>
            <person name="Noel B."/>
            <person name="Porcel B."/>
            <person name="Marcet-Houben M."/>
            <person name="Hullo M-F."/>
            <person name="Sacerdot C."/>
            <person name="Tekaia F."/>
            <person name="Leh-Louis V."/>
            <person name="Despons L."/>
            <person name="Khanna V."/>
            <person name="Aury J-M."/>
            <person name="Barbe V."/>
            <person name="Couloux A."/>
            <person name="Labadie K."/>
            <person name="Pelletier E."/>
            <person name="Souciet J-L."/>
            <person name="Boekhout T."/>
            <person name="Gabaldon T."/>
            <person name="Wincker P."/>
            <person name="Dujon B."/>
        </authorList>
    </citation>
    <scope>NUCLEOTIDE SEQUENCE</scope>
    <source>
        <strain evidence="2">CBS 1993</strain>
    </source>
</reference>
<evidence type="ECO:0000313" key="2">
    <source>
        <dbReference type="EMBL" id="CDK29720.1"/>
    </source>
</evidence>
<dbReference type="HOGENOM" id="CLU_578784_0_0_1"/>
<dbReference type="EMBL" id="HG793131">
    <property type="protein sequence ID" value="CDK29720.1"/>
    <property type="molecule type" value="Genomic_DNA"/>
</dbReference>
<dbReference type="OrthoDB" id="3991295at2759"/>
<keyword evidence="3" id="KW-1185">Reference proteome</keyword>
<protein>
    <submittedName>
        <fullName evidence="2">Uncharacterized protein</fullName>
    </submittedName>
</protein>
<accession>W6MXZ0</accession>
<feature type="compositionally biased region" description="Polar residues" evidence="1">
    <location>
        <begin position="106"/>
        <end position="115"/>
    </location>
</feature>
<proteinExistence type="predicted"/>
<reference evidence="2" key="1">
    <citation type="submission" date="2013-12" db="EMBL/GenBank/DDBJ databases">
        <authorList>
            <person name="Genoscope - CEA"/>
        </authorList>
    </citation>
    <scope>NUCLEOTIDE SEQUENCE</scope>
    <source>
        <strain evidence="2">CBS 1993</strain>
    </source>
</reference>
<dbReference type="RefSeq" id="XP_022461703.1">
    <property type="nucleotide sequence ID" value="XM_022601663.1"/>
</dbReference>